<keyword evidence="4" id="KW-1185">Reference proteome</keyword>
<feature type="region of interest" description="Disordered" evidence="1">
    <location>
        <begin position="789"/>
        <end position="898"/>
    </location>
</feature>
<evidence type="ECO:0000313" key="4">
    <source>
        <dbReference type="Proteomes" id="UP000472271"/>
    </source>
</evidence>
<name>A0A673BBK9_9TELE</name>
<reference evidence="3" key="2">
    <citation type="submission" date="2025-08" db="UniProtKB">
        <authorList>
            <consortium name="Ensembl"/>
        </authorList>
    </citation>
    <scope>IDENTIFICATION</scope>
</reference>
<dbReference type="PANTHER" id="PTHR22443">
    <property type="entry name" value="NON-SPECIFIC LETHAL 1, ISOFORM M"/>
    <property type="match status" value="1"/>
</dbReference>
<feature type="region of interest" description="Disordered" evidence="1">
    <location>
        <begin position="643"/>
        <end position="704"/>
    </location>
</feature>
<reference evidence="3" key="3">
    <citation type="submission" date="2025-09" db="UniProtKB">
        <authorList>
            <consortium name="Ensembl"/>
        </authorList>
    </citation>
    <scope>IDENTIFICATION</scope>
</reference>
<evidence type="ECO:0000256" key="1">
    <source>
        <dbReference type="SAM" id="MobiDB-lite"/>
    </source>
</evidence>
<dbReference type="CTD" id="151050"/>
<sequence>MAPALTKILKDGHGIHLSSPASDGRVMELDPTDDLNLQKMLLNLPAFPSLDSYLHLNPLDLPSNTEVSSDLQPCASQCELPVLPRPGSLLMICNKGLRDSHQVASMFPGVPDMFLVPVPEHNSQEACLLRGHTAAFQCEPDGGDVHQSLPTLSAISVPYAQGDLKSSSFFAPSSMSIQETPAPMHMLECDQLVPSAVLEGKLSRQAGLQNRAWTLQRRLQILLGEHALLHCTQQLQGLKRHCCNGGVLFDSIPAGVPLSQVGNKHHYPWLENLPSFTELEKFAQSSHAVLGRLQEALDSEATASSSSDEELEDFKTRETKASTICERRWLEERAELGSRWSWLQLRLAELDGRIQQLGELHKHLRSTKGGVVLAESQPMTDRQIQQTLLKEMAWLSCTPLDADSEPCSPTRLLHNIERQSAQLSEIVNSLMLPLNFSPLSKQPDTWKGKRGFNRGHTEVEDVGLGSSKRRKFGARRQQLLKAAASCVCARTRPLVTYHKPKLFRFNACRAKSSERSTSIHSSLISSPSSSSCSRCFSCNPVAPCSNLDCSSSRTLPSRTPSSTPHHVVFPLSVIPQCSHFNKVPARETWSQIPLVINTQPLRSGHYSRYSPTPLHNSHKYKQHARPHENRVLGPSPIRLLGSAQSQHRKAYQRKRKRRRIHRLMGDDDDVSYCDPEDSSDEVLEESYTPASKKQASQGSVRRRQGQNMFNINNVVIPMSLTKVEKLQYKDILTPSWRVVDTQFLVRTEAEIDEDKDEQVEIVTDEVFAQRHLALEQKEKRRWPFWGKRKGCRHPTRSGSRLSGSGGGMCTSGEESSVEWSCAQLDPDEQPSSEECLPQAPWEPRVFPLNDDEEQLLLSEEKTPDRISTSSSSKNFNFHLSTPQSSGATPPSGGQTNGS</sequence>
<feature type="compositionally biased region" description="Basic residues" evidence="1">
    <location>
        <begin position="646"/>
        <end position="662"/>
    </location>
</feature>
<dbReference type="InterPro" id="IPR029332">
    <property type="entry name" value="PEHE_dom"/>
</dbReference>
<feature type="domain" description="PEHE" evidence="2">
    <location>
        <begin position="730"/>
        <end position="879"/>
    </location>
</feature>
<dbReference type="GeneID" id="115413079"/>
<organism evidence="3 4">
    <name type="scientific">Sphaeramia orbicularis</name>
    <name type="common">orbiculate cardinalfish</name>
    <dbReference type="NCBI Taxonomy" id="375764"/>
    <lineage>
        <taxon>Eukaryota</taxon>
        <taxon>Metazoa</taxon>
        <taxon>Chordata</taxon>
        <taxon>Craniata</taxon>
        <taxon>Vertebrata</taxon>
        <taxon>Euteleostomi</taxon>
        <taxon>Actinopterygii</taxon>
        <taxon>Neopterygii</taxon>
        <taxon>Teleostei</taxon>
        <taxon>Neoteleostei</taxon>
        <taxon>Acanthomorphata</taxon>
        <taxon>Gobiaria</taxon>
        <taxon>Kurtiformes</taxon>
        <taxon>Apogonoidei</taxon>
        <taxon>Apogonidae</taxon>
        <taxon>Apogoninae</taxon>
        <taxon>Sphaeramia</taxon>
    </lineage>
</organism>
<dbReference type="GO" id="GO:0044545">
    <property type="term" value="C:NSL complex"/>
    <property type="evidence" value="ECO:0007669"/>
    <property type="project" value="TreeGrafter"/>
</dbReference>
<feature type="compositionally biased region" description="Polar residues" evidence="1">
    <location>
        <begin position="865"/>
        <end position="898"/>
    </location>
</feature>
<dbReference type="InParanoid" id="A0A673BBK9"/>
<dbReference type="Ensembl" id="ENSSORT00005038985.1">
    <property type="protein sequence ID" value="ENSSORP00005037997.1"/>
    <property type="gene ID" value="ENSSORG00005017815.1"/>
</dbReference>
<accession>A0A673BBK9</accession>
<dbReference type="SMART" id="SM01300">
    <property type="entry name" value="PEHE"/>
    <property type="match status" value="1"/>
</dbReference>
<dbReference type="InterPro" id="IPR026180">
    <property type="entry name" value="NSL1"/>
</dbReference>
<feature type="compositionally biased region" description="Acidic residues" evidence="1">
    <location>
        <begin position="666"/>
        <end position="684"/>
    </location>
</feature>
<dbReference type="Gene3D" id="6.10.250.3170">
    <property type="match status" value="1"/>
</dbReference>
<protein>
    <recommendedName>
        <fullName evidence="2">PEHE domain-containing protein</fullName>
    </recommendedName>
</protein>
<dbReference type="RefSeq" id="XP_029981696.1">
    <property type="nucleotide sequence ID" value="XM_030125836.1"/>
</dbReference>
<dbReference type="AlphaFoldDB" id="A0A673BBK9"/>
<evidence type="ECO:0000313" key="3">
    <source>
        <dbReference type="Ensembl" id="ENSSORP00005037997.1"/>
    </source>
</evidence>
<dbReference type="PANTHER" id="PTHR22443:SF16">
    <property type="entry name" value="KAT8 REGULATORY NSL COMPLEX SUBUNIT 1-LIKE PROTEIN"/>
    <property type="match status" value="1"/>
</dbReference>
<feature type="compositionally biased region" description="Polar residues" evidence="1">
    <location>
        <begin position="688"/>
        <end position="704"/>
    </location>
</feature>
<gene>
    <name evidence="3" type="primary">kansl1l</name>
</gene>
<dbReference type="Pfam" id="PF15275">
    <property type="entry name" value="PEHE"/>
    <property type="match status" value="1"/>
</dbReference>
<dbReference type="PROSITE" id="PS52052">
    <property type="entry name" value="PEHE"/>
    <property type="match status" value="1"/>
</dbReference>
<evidence type="ECO:0000259" key="2">
    <source>
        <dbReference type="PROSITE" id="PS52052"/>
    </source>
</evidence>
<reference evidence="3" key="1">
    <citation type="submission" date="2019-06" db="EMBL/GenBank/DDBJ databases">
        <authorList>
            <consortium name="Wellcome Sanger Institute Data Sharing"/>
        </authorList>
    </citation>
    <scope>NUCLEOTIDE SEQUENCE [LARGE SCALE GENOMIC DNA]</scope>
</reference>
<dbReference type="GO" id="GO:0035035">
    <property type="term" value="F:histone acetyltransferase binding"/>
    <property type="evidence" value="ECO:0007669"/>
    <property type="project" value="TreeGrafter"/>
</dbReference>
<proteinExistence type="predicted"/>
<dbReference type="Proteomes" id="UP000472271">
    <property type="component" value="Chromosome 21"/>
</dbReference>